<feature type="domain" description="Endonuclease GajA/Old nuclease/RecF-like AAA" evidence="1">
    <location>
        <begin position="1"/>
        <end position="394"/>
    </location>
</feature>
<dbReference type="InterPro" id="IPR051396">
    <property type="entry name" value="Bact_Antivir_Def_Nuclease"/>
</dbReference>
<protein>
    <submittedName>
        <fullName evidence="2">ATP-binding protein</fullName>
    </submittedName>
</protein>
<dbReference type="CDD" id="cd00267">
    <property type="entry name" value="ABC_ATPase"/>
    <property type="match status" value="1"/>
</dbReference>
<keyword evidence="3" id="KW-1185">Reference proteome</keyword>
<dbReference type="GO" id="GO:0005524">
    <property type="term" value="F:ATP binding"/>
    <property type="evidence" value="ECO:0007669"/>
    <property type="project" value="UniProtKB-KW"/>
</dbReference>
<accession>A0ABS7JQZ9</accession>
<organism evidence="2 3">
    <name type="scientific">Qipengyuania mesophila</name>
    <dbReference type="NCBI Taxonomy" id="2867246"/>
    <lineage>
        <taxon>Bacteria</taxon>
        <taxon>Pseudomonadati</taxon>
        <taxon>Pseudomonadota</taxon>
        <taxon>Alphaproteobacteria</taxon>
        <taxon>Sphingomonadales</taxon>
        <taxon>Erythrobacteraceae</taxon>
        <taxon>Qipengyuania</taxon>
    </lineage>
</organism>
<keyword evidence="2" id="KW-0067">ATP-binding</keyword>
<proteinExistence type="predicted"/>
<dbReference type="RefSeq" id="WP_221600084.1">
    <property type="nucleotide sequence ID" value="NZ_JAIGNU010000001.1"/>
</dbReference>
<dbReference type="PANTHER" id="PTHR43581:SF3">
    <property type="entry name" value="AAA+ ATPASE DOMAIN-CONTAINING PROTEIN"/>
    <property type="match status" value="1"/>
</dbReference>
<dbReference type="Gene3D" id="3.40.50.300">
    <property type="entry name" value="P-loop containing nucleotide triphosphate hydrolases"/>
    <property type="match status" value="1"/>
</dbReference>
<dbReference type="PANTHER" id="PTHR43581">
    <property type="entry name" value="ATP/GTP PHOSPHATASE"/>
    <property type="match status" value="1"/>
</dbReference>
<dbReference type="EMBL" id="JAIGNU010000001">
    <property type="protein sequence ID" value="MBX7500078.1"/>
    <property type="molecule type" value="Genomic_DNA"/>
</dbReference>
<dbReference type="Pfam" id="PF13175">
    <property type="entry name" value="AAA_15"/>
    <property type="match status" value="1"/>
</dbReference>
<sequence length="637" mass="72828">MKILSARIRNFRGIVDTTIDLDNDVPGQVITLIGLNESGKTTILEAISNFVSTDTDTQTLVENYYTKIDSSGFVPKHRRGRFTDSVSIICEVELNEDDVKILAKTALIRTNAIIDQDAFPRAITVEKRYSFSDSKLINQGNYWTFTVEYKKKNGTKQYKGRLNSDPVWMALVKRLNPMLPAIIYFPTFLFDVPDRIYLEEIEGESIQNAYYRKVFQDILRTVDPEYSIQKHIVKRVKEAAEASGAEKFFRALLGASIEGDIDTVVREVSNEASKVIIGAWDEIFGRKLLNKRIEFAWDFDPNHNNAVYVELYIIDGQSKYLLKERSLGFRWFFSFLLFTQFRRSGLEGRPSIYLFDEPASHLHSGAQIKLLESFEKICGPDDLIVYSTHSHYMVNPLWLEKAYIVDNKAIDLASDDFDQFSTKPNEIEAIRYRTFVSDNPSRTTYFQPVFDALRYQISPLSFRGPAIFLEGKFDFHPFAYFAKRIGADPQMAVFPANGAGDMATLISLFRGWAVPFVILLDDDVAGRREAKRYQDNYALTDDELVNLGELVPKTKGKAFEALYGGDVEKLVEKHGFKKGRKLKQEASQLFQHLIALSDYQAPVARTATSFELLIRKLSEKLDLKPPRTSNTKKKKQT</sequence>
<evidence type="ECO:0000313" key="3">
    <source>
        <dbReference type="Proteomes" id="UP000782554"/>
    </source>
</evidence>
<dbReference type="Proteomes" id="UP000782554">
    <property type="component" value="Unassembled WGS sequence"/>
</dbReference>
<evidence type="ECO:0000259" key="1">
    <source>
        <dbReference type="Pfam" id="PF13175"/>
    </source>
</evidence>
<name>A0ABS7JQZ9_9SPHN</name>
<dbReference type="SUPFAM" id="SSF52540">
    <property type="entry name" value="P-loop containing nucleoside triphosphate hydrolases"/>
    <property type="match status" value="1"/>
</dbReference>
<comment type="caution">
    <text evidence="2">The sequence shown here is derived from an EMBL/GenBank/DDBJ whole genome shotgun (WGS) entry which is preliminary data.</text>
</comment>
<dbReference type="InterPro" id="IPR027417">
    <property type="entry name" value="P-loop_NTPase"/>
</dbReference>
<evidence type="ECO:0000313" key="2">
    <source>
        <dbReference type="EMBL" id="MBX7500078.1"/>
    </source>
</evidence>
<reference evidence="2 3" key="1">
    <citation type="submission" date="2021-08" db="EMBL/GenBank/DDBJ databases">
        <title>Comparative Genomics Analysis of the Genus Qipengyuania Reveals Extensive Genetic Diversity and Metabolic Versatility, Including the Description of Fifteen Novel Species.</title>
        <authorList>
            <person name="Liu Y."/>
        </authorList>
    </citation>
    <scope>NUCLEOTIDE SEQUENCE [LARGE SCALE GENOMIC DNA]</scope>
    <source>
        <strain evidence="2 3">YG27</strain>
    </source>
</reference>
<keyword evidence="2" id="KW-0547">Nucleotide-binding</keyword>
<dbReference type="InterPro" id="IPR041685">
    <property type="entry name" value="AAA_GajA/Old/RecF-like"/>
</dbReference>
<gene>
    <name evidence="2" type="ORF">K3181_01310</name>
</gene>